<dbReference type="InterPro" id="IPR027534">
    <property type="entry name" value="Ribosomal_P1/P2"/>
</dbReference>
<evidence type="ECO:0000256" key="1">
    <source>
        <dbReference type="ARBA" id="ARBA00003362"/>
    </source>
</evidence>
<proteinExistence type="inferred from homology"/>
<evidence type="ECO:0000256" key="5">
    <source>
        <dbReference type="ARBA" id="ARBA00041116"/>
    </source>
</evidence>
<protein>
    <recommendedName>
        <fullName evidence="5">Large ribosomal subunit protein P1</fullName>
    </recommendedName>
    <alternativeName>
        <fullName evidence="6">60S acidic ribosomal protein P1</fullName>
    </alternativeName>
</protein>
<dbReference type="PANTHER" id="PTHR45696:SF10">
    <property type="entry name" value="LARGE RIBOSOMAL SUBUNIT PROTEIN P1"/>
    <property type="match status" value="1"/>
</dbReference>
<dbReference type="GO" id="GO:0006414">
    <property type="term" value="P:translational elongation"/>
    <property type="evidence" value="ECO:0007669"/>
    <property type="project" value="InterPro"/>
</dbReference>
<keyword evidence="4" id="KW-0687">Ribonucleoprotein</keyword>
<dbReference type="FunFam" id="1.10.10.1410:FF:000001">
    <property type="entry name" value="60S acidic ribosomal protein P1"/>
    <property type="match status" value="1"/>
</dbReference>
<dbReference type="AlphaFoldDB" id="A0A914BVD3"/>
<evidence type="ECO:0000313" key="8">
    <source>
        <dbReference type="Proteomes" id="UP000887540"/>
    </source>
</evidence>
<sequence length="115" mass="11514">MASTQELACIYAALILQDDDVAITGEKIQAILNAAGVHVEPFWPGLYAKALEGVDVKGLISNLSSGIGSGGGAPAAAAAPAAGGGAPAAAAAPKKEEKKEEKEESDEDMGFGLFD</sequence>
<organism evidence="8 9">
    <name type="scientific">Acrobeloides nanus</name>
    <dbReference type="NCBI Taxonomy" id="290746"/>
    <lineage>
        <taxon>Eukaryota</taxon>
        <taxon>Metazoa</taxon>
        <taxon>Ecdysozoa</taxon>
        <taxon>Nematoda</taxon>
        <taxon>Chromadorea</taxon>
        <taxon>Rhabditida</taxon>
        <taxon>Tylenchina</taxon>
        <taxon>Cephalobomorpha</taxon>
        <taxon>Cephaloboidea</taxon>
        <taxon>Cephalobidae</taxon>
        <taxon>Acrobeloides</taxon>
    </lineage>
</organism>
<evidence type="ECO:0000256" key="6">
    <source>
        <dbReference type="ARBA" id="ARBA00042918"/>
    </source>
</evidence>
<dbReference type="PANTHER" id="PTHR45696">
    <property type="entry name" value="60S ACIDIC RIBOSOMAL PROTEIN P1"/>
    <property type="match status" value="1"/>
</dbReference>
<evidence type="ECO:0000256" key="7">
    <source>
        <dbReference type="SAM" id="MobiDB-lite"/>
    </source>
</evidence>
<dbReference type="Proteomes" id="UP000887540">
    <property type="component" value="Unplaced"/>
</dbReference>
<keyword evidence="3" id="KW-0689">Ribosomal protein</keyword>
<keyword evidence="8" id="KW-1185">Reference proteome</keyword>
<dbReference type="InterPro" id="IPR038716">
    <property type="entry name" value="P1/P2_N_sf"/>
</dbReference>
<dbReference type="GO" id="GO:0003735">
    <property type="term" value="F:structural constituent of ribosome"/>
    <property type="evidence" value="ECO:0007669"/>
    <property type="project" value="InterPro"/>
</dbReference>
<dbReference type="GO" id="GO:0002181">
    <property type="term" value="P:cytoplasmic translation"/>
    <property type="evidence" value="ECO:0007669"/>
    <property type="project" value="TreeGrafter"/>
</dbReference>
<evidence type="ECO:0000256" key="2">
    <source>
        <dbReference type="ARBA" id="ARBA00005436"/>
    </source>
</evidence>
<feature type="region of interest" description="Disordered" evidence="7">
    <location>
        <begin position="68"/>
        <end position="115"/>
    </location>
</feature>
<evidence type="ECO:0000256" key="4">
    <source>
        <dbReference type="ARBA" id="ARBA00023274"/>
    </source>
</evidence>
<name>A0A914BVD3_9BILA</name>
<dbReference type="HAMAP" id="MF_01478">
    <property type="entry name" value="Ribosomal_L12_arch"/>
    <property type="match status" value="1"/>
</dbReference>
<reference evidence="9" key="1">
    <citation type="submission" date="2022-11" db="UniProtKB">
        <authorList>
            <consortium name="WormBaseParasite"/>
        </authorList>
    </citation>
    <scope>IDENTIFICATION</scope>
</reference>
<evidence type="ECO:0000313" key="9">
    <source>
        <dbReference type="WBParaSite" id="ACRNAN_Path_1082.g4138.t1"/>
    </source>
</evidence>
<accession>A0A914BVD3</accession>
<dbReference type="GO" id="GO:0030295">
    <property type="term" value="F:protein kinase activator activity"/>
    <property type="evidence" value="ECO:0007669"/>
    <property type="project" value="TreeGrafter"/>
</dbReference>
<comment type="similarity">
    <text evidence="2">Belongs to the eukaryotic ribosomal protein P1/P2 family.</text>
</comment>
<dbReference type="Pfam" id="PF00428">
    <property type="entry name" value="Ribosomal_60s"/>
    <property type="match status" value="1"/>
</dbReference>
<dbReference type="Gene3D" id="1.10.10.1410">
    <property type="match status" value="1"/>
</dbReference>
<feature type="compositionally biased region" description="Low complexity" evidence="7">
    <location>
        <begin position="74"/>
        <end position="92"/>
    </location>
</feature>
<dbReference type="WBParaSite" id="ACRNAN_Path_1082.g4138.t1">
    <property type="protein sequence ID" value="ACRNAN_Path_1082.g4138.t1"/>
    <property type="gene ID" value="ACRNAN_Path_1082.g4138"/>
</dbReference>
<dbReference type="CDD" id="cd05831">
    <property type="entry name" value="Ribosomal_P1"/>
    <property type="match status" value="1"/>
</dbReference>
<dbReference type="GO" id="GO:0043021">
    <property type="term" value="F:ribonucleoprotein complex binding"/>
    <property type="evidence" value="ECO:0007669"/>
    <property type="project" value="TreeGrafter"/>
</dbReference>
<evidence type="ECO:0000256" key="3">
    <source>
        <dbReference type="ARBA" id="ARBA00022980"/>
    </source>
</evidence>
<dbReference type="GO" id="GO:0022625">
    <property type="term" value="C:cytosolic large ribosomal subunit"/>
    <property type="evidence" value="ECO:0007669"/>
    <property type="project" value="TreeGrafter"/>
</dbReference>
<feature type="compositionally biased region" description="Basic and acidic residues" evidence="7">
    <location>
        <begin position="93"/>
        <end position="102"/>
    </location>
</feature>
<comment type="function">
    <text evidence="1">Plays an important role in the elongation step of protein synthesis.</text>
</comment>